<dbReference type="Pfam" id="PF08447">
    <property type="entry name" value="PAS_3"/>
    <property type="match status" value="3"/>
</dbReference>
<dbReference type="InterPro" id="IPR000700">
    <property type="entry name" value="PAS-assoc_C"/>
</dbReference>
<dbReference type="InterPro" id="IPR050903">
    <property type="entry name" value="Bact_Chemotaxis_MeTrfase"/>
</dbReference>
<protein>
    <submittedName>
        <fullName evidence="5">PAS domain S-box protein</fullName>
    </submittedName>
</protein>
<feature type="domain" description="PAC" evidence="4">
    <location>
        <begin position="554"/>
        <end position="607"/>
    </location>
</feature>
<dbReference type="CDD" id="cd11386">
    <property type="entry name" value="MCP_signal"/>
    <property type="match status" value="1"/>
</dbReference>
<feature type="domain" description="PAC" evidence="4">
    <location>
        <begin position="675"/>
        <end position="729"/>
    </location>
</feature>
<dbReference type="SUPFAM" id="SSF58104">
    <property type="entry name" value="Methyl-accepting chemotaxis protein (MCP) signaling domain"/>
    <property type="match status" value="1"/>
</dbReference>
<accession>A0AAE5BR92</accession>
<gene>
    <name evidence="5" type="ORF">GV832_01725</name>
</gene>
<dbReference type="PROSITE" id="PS50113">
    <property type="entry name" value="PAC"/>
    <property type="match status" value="5"/>
</dbReference>
<feature type="domain" description="PAS" evidence="3">
    <location>
        <begin position="257"/>
        <end position="283"/>
    </location>
</feature>
<dbReference type="PANTHER" id="PTHR24422:SF10">
    <property type="entry name" value="CHEMOTAXIS PROTEIN METHYLTRANSFERASE 2"/>
    <property type="match status" value="1"/>
</dbReference>
<dbReference type="PANTHER" id="PTHR24422">
    <property type="entry name" value="CHEMOTAXIS PROTEIN METHYLTRANSFERASE"/>
    <property type="match status" value="1"/>
</dbReference>
<dbReference type="Pfam" id="PF08448">
    <property type="entry name" value="PAS_4"/>
    <property type="match status" value="1"/>
</dbReference>
<evidence type="ECO:0000313" key="5">
    <source>
        <dbReference type="EMBL" id="NBZ86285.1"/>
    </source>
</evidence>
<reference evidence="5" key="1">
    <citation type="submission" date="2020-01" db="EMBL/GenBank/DDBJ databases">
        <authorList>
            <person name="Chen W.-M."/>
        </authorList>
    </citation>
    <scope>NUCLEOTIDE SEQUENCE</scope>
    <source>
        <strain evidence="5">CYK-10</strain>
    </source>
</reference>
<dbReference type="RefSeq" id="WP_168773075.1">
    <property type="nucleotide sequence ID" value="NZ_JAABNR010000001.1"/>
</dbReference>
<dbReference type="PRINTS" id="PR00260">
    <property type="entry name" value="CHEMTRNSDUCR"/>
</dbReference>
<dbReference type="GO" id="GO:0006935">
    <property type="term" value="P:chemotaxis"/>
    <property type="evidence" value="ECO:0007669"/>
    <property type="project" value="InterPro"/>
</dbReference>
<dbReference type="EMBL" id="JAABNR010000001">
    <property type="protein sequence ID" value="NBZ86285.1"/>
    <property type="molecule type" value="Genomic_DNA"/>
</dbReference>
<dbReference type="InterPro" id="IPR013656">
    <property type="entry name" value="PAS_4"/>
</dbReference>
<dbReference type="InterPro" id="IPR013655">
    <property type="entry name" value="PAS_fold_3"/>
</dbReference>
<feature type="domain" description="PAS" evidence="3">
    <location>
        <begin position="137"/>
        <end position="162"/>
    </location>
</feature>
<feature type="domain" description="Methyl-accepting transducer" evidence="2">
    <location>
        <begin position="737"/>
        <end position="916"/>
    </location>
</feature>
<dbReference type="CDD" id="cd00130">
    <property type="entry name" value="PAS"/>
    <property type="match status" value="5"/>
</dbReference>
<dbReference type="PROSITE" id="PS50112">
    <property type="entry name" value="PAS"/>
    <property type="match status" value="4"/>
</dbReference>
<dbReference type="Pfam" id="PF00015">
    <property type="entry name" value="MCPsignal"/>
    <property type="match status" value="1"/>
</dbReference>
<dbReference type="AlphaFoldDB" id="A0AAE5BR92"/>
<comment type="caution">
    <text evidence="5">The sequence shown here is derived from an EMBL/GenBank/DDBJ whole genome shotgun (WGS) entry which is preliminary data.</text>
</comment>
<name>A0AAE5BR92_9RHOB</name>
<dbReference type="GO" id="GO:0007165">
    <property type="term" value="P:signal transduction"/>
    <property type="evidence" value="ECO:0007669"/>
    <property type="project" value="UniProtKB-KW"/>
</dbReference>
<organism evidence="5 6">
    <name type="scientific">Stagnihabitans tardus</name>
    <dbReference type="NCBI Taxonomy" id="2699202"/>
    <lineage>
        <taxon>Bacteria</taxon>
        <taxon>Pseudomonadati</taxon>
        <taxon>Pseudomonadota</taxon>
        <taxon>Alphaproteobacteria</taxon>
        <taxon>Rhodobacterales</taxon>
        <taxon>Paracoccaceae</taxon>
        <taxon>Stagnihabitans</taxon>
    </lineage>
</organism>
<proteinExistence type="predicted"/>
<evidence type="ECO:0000256" key="1">
    <source>
        <dbReference type="PROSITE-ProRule" id="PRU00284"/>
    </source>
</evidence>
<dbReference type="Proteomes" id="UP001193501">
    <property type="component" value="Unassembled WGS sequence"/>
</dbReference>
<evidence type="ECO:0000313" key="6">
    <source>
        <dbReference type="Proteomes" id="UP001193501"/>
    </source>
</evidence>
<dbReference type="GO" id="GO:0016020">
    <property type="term" value="C:membrane"/>
    <property type="evidence" value="ECO:0007669"/>
    <property type="project" value="InterPro"/>
</dbReference>
<evidence type="ECO:0000259" key="4">
    <source>
        <dbReference type="PROSITE" id="PS50113"/>
    </source>
</evidence>
<dbReference type="Pfam" id="PF13426">
    <property type="entry name" value="PAS_9"/>
    <property type="match status" value="1"/>
</dbReference>
<dbReference type="SMART" id="SM00091">
    <property type="entry name" value="PAS"/>
    <property type="match status" value="5"/>
</dbReference>
<dbReference type="Gene3D" id="1.10.287.950">
    <property type="entry name" value="Methyl-accepting chemotaxis protein"/>
    <property type="match status" value="1"/>
</dbReference>
<dbReference type="InterPro" id="IPR004090">
    <property type="entry name" value="Chemotax_Me-accpt_rcpt"/>
</dbReference>
<dbReference type="NCBIfam" id="TIGR00229">
    <property type="entry name" value="sensory_box"/>
    <property type="match status" value="5"/>
</dbReference>
<dbReference type="InterPro" id="IPR000014">
    <property type="entry name" value="PAS"/>
</dbReference>
<feature type="domain" description="PAC" evidence="4">
    <location>
        <begin position="433"/>
        <end position="485"/>
    </location>
</feature>
<dbReference type="InterPro" id="IPR004089">
    <property type="entry name" value="MCPsignal_dom"/>
</dbReference>
<evidence type="ECO:0000259" key="3">
    <source>
        <dbReference type="PROSITE" id="PS50112"/>
    </source>
</evidence>
<dbReference type="SMART" id="SM00086">
    <property type="entry name" value="PAC"/>
    <property type="match status" value="5"/>
</dbReference>
<feature type="domain" description="PAS" evidence="3">
    <location>
        <begin position="618"/>
        <end position="648"/>
    </location>
</feature>
<dbReference type="GO" id="GO:0004888">
    <property type="term" value="F:transmembrane signaling receptor activity"/>
    <property type="evidence" value="ECO:0007669"/>
    <property type="project" value="InterPro"/>
</dbReference>
<evidence type="ECO:0000259" key="2">
    <source>
        <dbReference type="PROSITE" id="PS50111"/>
    </source>
</evidence>
<feature type="domain" description="PAC" evidence="4">
    <location>
        <begin position="190"/>
        <end position="242"/>
    </location>
</feature>
<keyword evidence="6" id="KW-1185">Reference proteome</keyword>
<dbReference type="Gene3D" id="3.30.450.20">
    <property type="entry name" value="PAS domain"/>
    <property type="match status" value="5"/>
</dbReference>
<feature type="domain" description="PAS" evidence="3">
    <location>
        <begin position="496"/>
        <end position="535"/>
    </location>
</feature>
<dbReference type="InterPro" id="IPR001610">
    <property type="entry name" value="PAC"/>
</dbReference>
<sequence length="916" mass="101680">MSFKLNQSEEAGLLAAFTATHVILRCRATDGVILSANAKAVEVLSKTGPAEGRLITELFRESDKIEELLTAASQGQAQSFVAHAVDETGFATVQGHAIPAGEEVVIVVGRSMVLDSELQGWLDAVNRTQAAIEFTPDGKVLRANENFLNLMGYEIEEILGRSHAIFCRDTHVNSPAYADFWDRLAQGEVMDGEFERITKSRRPVWIRANYTPIRDEAGRVIRVVKFAMDVTAAKVAATEDAGRLQAFGKAMAFIEFDPDGKVITANQTFLDLMGYAEKDIEGQHHKILCEPEYTRSPAYKAFWKKLGEGDFESGEFKRLRADGQPVWLRATYSPILGPDGTLSRVVKVAMDVTEERRAANDRSSRWEALSRGRIVVEYAPNGEITRASASFVDLVGLPLNEIVGKPASRFWTRDGKANPDFARQWEEASRLGHSGEVRRYRPDGQDFFLQTTLVPVKDLDHGLAYVLEVADDISQRRRQIADYEGKVRAIDRSQAVIEFDMNGKVLAANQNFVDFIGYPLDKIIGQNHRIFVPRDMAESEAYRSFWAKLGQGEFDAGVYLRIDAQGRERFIRASYNPVFDMDGKPLKVVKFATDITEQRQRDTEFASKFQAIDRSQAVIEFDLEGNILTANENFLRVSGYSLREIKGQHHAMFCTPEHIRSQEYRDFWLDLGRGQTRHGRYHRVGKYGRDLWIQAAYSPLLDHHGKPVGVIKYAHDITDQVQLENLIREKAAAMQGSVDKLTGSISHINGSTHLAKKLSTETKTNASTGFEALNNAISAIELIAKSSSEIAEMVKVVSDIANQTNLLAFNAAIEAARAGEYGVGFSVVADEVRKLAEKSSAAAMQISRMIGESTSRVNLGTERSDAARQAFGRIVSSVEETARSIDDISTSAQEQETVSREVVGQISTLAAVTKVA</sequence>
<dbReference type="InterPro" id="IPR035965">
    <property type="entry name" value="PAS-like_dom_sf"/>
</dbReference>
<dbReference type="SMART" id="SM00283">
    <property type="entry name" value="MA"/>
    <property type="match status" value="1"/>
</dbReference>
<keyword evidence="1" id="KW-0807">Transducer</keyword>
<dbReference type="SUPFAM" id="SSF55785">
    <property type="entry name" value="PYP-like sensor domain (PAS domain)"/>
    <property type="match status" value="5"/>
</dbReference>
<feature type="domain" description="PAC" evidence="4">
    <location>
        <begin position="312"/>
        <end position="364"/>
    </location>
</feature>
<dbReference type="PROSITE" id="PS50111">
    <property type="entry name" value="CHEMOTAXIS_TRANSDUC_2"/>
    <property type="match status" value="1"/>
</dbReference>